<accession>A0A0F5QJC2</accession>
<evidence type="ECO:0000313" key="2">
    <source>
        <dbReference type="Proteomes" id="UP000033411"/>
    </source>
</evidence>
<dbReference type="AlphaFoldDB" id="A0A0F5QJC2"/>
<dbReference type="Proteomes" id="UP000033411">
    <property type="component" value="Unassembled WGS sequence"/>
</dbReference>
<gene>
    <name evidence="1" type="ORF">WH87_02815</name>
</gene>
<dbReference type="EMBL" id="LANJ01000004">
    <property type="protein sequence ID" value="KKC41082.1"/>
    <property type="molecule type" value="Genomic_DNA"/>
</dbReference>
<reference evidence="1 2" key="1">
    <citation type="submission" date="2015-03" db="EMBL/GenBank/DDBJ databases">
        <authorList>
            <person name="Lepp D."/>
            <person name="Hassan Y.I."/>
            <person name="Li X.-Z."/>
            <person name="Zhou T."/>
        </authorList>
    </citation>
    <scope>NUCLEOTIDE SEQUENCE [LARGE SCALE GENOMIC DNA]</scope>
    <source>
        <strain evidence="1 2">E84</strain>
    </source>
</reference>
<dbReference type="PATRIC" id="fig|1293439.3.peg.2931"/>
<sequence>MGLLRVVLFGDADDNVHHIRHTTTAFGATVELVIDLCRDHQLPRISNQQIENDVLNLLGRDHIALADEHGFAEMDEWSLLGA</sequence>
<organism evidence="1 2">
    <name type="scientific">Devosia epidermidihirudinis</name>
    <dbReference type="NCBI Taxonomy" id="1293439"/>
    <lineage>
        <taxon>Bacteria</taxon>
        <taxon>Pseudomonadati</taxon>
        <taxon>Pseudomonadota</taxon>
        <taxon>Alphaproteobacteria</taxon>
        <taxon>Hyphomicrobiales</taxon>
        <taxon>Devosiaceae</taxon>
        <taxon>Devosia</taxon>
    </lineage>
</organism>
<protein>
    <submittedName>
        <fullName evidence="1">Uncharacterized protein</fullName>
    </submittedName>
</protein>
<proteinExistence type="predicted"/>
<name>A0A0F5QJC2_9HYPH</name>
<comment type="caution">
    <text evidence="1">The sequence shown here is derived from an EMBL/GenBank/DDBJ whole genome shotgun (WGS) entry which is preliminary data.</text>
</comment>
<evidence type="ECO:0000313" key="1">
    <source>
        <dbReference type="EMBL" id="KKC41082.1"/>
    </source>
</evidence>
<keyword evidence="2" id="KW-1185">Reference proteome</keyword>